<evidence type="ECO:0000313" key="4">
    <source>
        <dbReference type="Proteomes" id="UP001550378"/>
    </source>
</evidence>
<organism evidence="3 4">
    <name type="scientific">Streptomyces lavendulocolor</name>
    <dbReference type="NCBI Taxonomy" id="67316"/>
    <lineage>
        <taxon>Bacteria</taxon>
        <taxon>Bacillati</taxon>
        <taxon>Actinomycetota</taxon>
        <taxon>Actinomycetes</taxon>
        <taxon>Kitasatosporales</taxon>
        <taxon>Streptomycetaceae</taxon>
        <taxon>Streptomyces</taxon>
    </lineage>
</organism>
<keyword evidence="2" id="KW-1133">Transmembrane helix</keyword>
<accession>A0ABV2WDW1</accession>
<evidence type="ECO:0000256" key="2">
    <source>
        <dbReference type="SAM" id="Phobius"/>
    </source>
</evidence>
<proteinExistence type="predicted"/>
<keyword evidence="4" id="KW-1185">Reference proteome</keyword>
<dbReference type="EMBL" id="JBEXZR010000037">
    <property type="protein sequence ID" value="MEU0711543.1"/>
    <property type="molecule type" value="Genomic_DNA"/>
</dbReference>
<sequence length="216" mass="23592">MLPTESSVPAERDGAGAGAPEPCAPPARRPGRDPVPAAAAATAEDVTESRVLLAEYDRIKEEQKTRIGFRDNLLYFTLAASTAVLALTVESGQTHLLLAVPVICLVLGWTYLVNDEKISAVGHYIRDRLGPRLAELSGAPGAVFGWEVYHRDDARRTTRKRLQTAVDLFTYLVLPMICLAAFWCSPAVRPLLVIVSLAQTLALAVLGWQFLRYAEH</sequence>
<gene>
    <name evidence="3" type="ORF">ABZ508_29705</name>
</gene>
<evidence type="ECO:0000256" key="1">
    <source>
        <dbReference type="SAM" id="MobiDB-lite"/>
    </source>
</evidence>
<keyword evidence="2" id="KW-0472">Membrane</keyword>
<dbReference type="Proteomes" id="UP001550378">
    <property type="component" value="Unassembled WGS sequence"/>
</dbReference>
<feature type="transmembrane region" description="Helical" evidence="2">
    <location>
        <begin position="73"/>
        <end position="89"/>
    </location>
</feature>
<dbReference type="RefSeq" id="WP_359654645.1">
    <property type="nucleotide sequence ID" value="NZ_JBEXZP010000054.1"/>
</dbReference>
<reference evidence="3 4" key="1">
    <citation type="submission" date="2024-06" db="EMBL/GenBank/DDBJ databases">
        <title>The Natural Products Discovery Center: Release of the First 8490 Sequenced Strains for Exploring Actinobacteria Biosynthetic Diversity.</title>
        <authorList>
            <person name="Kalkreuter E."/>
            <person name="Kautsar S.A."/>
            <person name="Yang D."/>
            <person name="Bader C.D."/>
            <person name="Teijaro C.N."/>
            <person name="Fluegel L."/>
            <person name="Davis C.M."/>
            <person name="Simpson J.R."/>
            <person name="Lauterbach L."/>
            <person name="Steele A.D."/>
            <person name="Gui C."/>
            <person name="Meng S."/>
            <person name="Li G."/>
            <person name="Viehrig K."/>
            <person name="Ye F."/>
            <person name="Su P."/>
            <person name="Kiefer A.F."/>
            <person name="Nichols A."/>
            <person name="Cepeda A.J."/>
            <person name="Yan W."/>
            <person name="Fan B."/>
            <person name="Jiang Y."/>
            <person name="Adhikari A."/>
            <person name="Zheng C.-J."/>
            <person name="Schuster L."/>
            <person name="Cowan T.M."/>
            <person name="Smanski M.J."/>
            <person name="Chevrette M.G."/>
            <person name="De Carvalho L.P.S."/>
            <person name="Shen B."/>
        </authorList>
    </citation>
    <scope>NUCLEOTIDE SEQUENCE [LARGE SCALE GENOMIC DNA]</scope>
    <source>
        <strain evidence="3 4">NPDC006337</strain>
    </source>
</reference>
<feature type="transmembrane region" description="Helical" evidence="2">
    <location>
        <begin position="95"/>
        <end position="113"/>
    </location>
</feature>
<keyword evidence="2" id="KW-0812">Transmembrane</keyword>
<feature type="transmembrane region" description="Helical" evidence="2">
    <location>
        <begin position="191"/>
        <end position="211"/>
    </location>
</feature>
<protein>
    <recommendedName>
        <fullName evidence="5">Integral membrane protein</fullName>
    </recommendedName>
</protein>
<feature type="region of interest" description="Disordered" evidence="1">
    <location>
        <begin position="1"/>
        <end position="40"/>
    </location>
</feature>
<evidence type="ECO:0008006" key="5">
    <source>
        <dbReference type="Google" id="ProtNLM"/>
    </source>
</evidence>
<comment type="caution">
    <text evidence="3">The sequence shown here is derived from an EMBL/GenBank/DDBJ whole genome shotgun (WGS) entry which is preliminary data.</text>
</comment>
<name>A0ABV2WDW1_9ACTN</name>
<feature type="transmembrane region" description="Helical" evidence="2">
    <location>
        <begin position="165"/>
        <end position="185"/>
    </location>
</feature>
<evidence type="ECO:0000313" key="3">
    <source>
        <dbReference type="EMBL" id="MEU0711543.1"/>
    </source>
</evidence>